<keyword evidence="6" id="KW-0479">Metal-binding</keyword>
<evidence type="ECO:0000256" key="13">
    <source>
        <dbReference type="ARBA" id="ARBA00023303"/>
    </source>
</evidence>
<feature type="transmembrane region" description="Helical" evidence="16">
    <location>
        <begin position="284"/>
        <end position="302"/>
    </location>
</feature>
<dbReference type="InterPro" id="IPR005821">
    <property type="entry name" value="Ion_trans_dom"/>
</dbReference>
<feature type="region of interest" description="Disordered" evidence="15">
    <location>
        <begin position="588"/>
        <end position="631"/>
    </location>
</feature>
<feature type="domain" description="Ion transport" evidence="18">
    <location>
        <begin position="257"/>
        <end position="494"/>
    </location>
</feature>
<evidence type="ECO:0000256" key="4">
    <source>
        <dbReference type="ARBA" id="ARBA00022673"/>
    </source>
</evidence>
<evidence type="ECO:0000256" key="11">
    <source>
        <dbReference type="ARBA" id="ARBA00023065"/>
    </source>
</evidence>
<name>A0AAW0PXG2_9GOBI</name>
<keyword evidence="20" id="KW-1185">Reference proteome</keyword>
<evidence type="ECO:0000256" key="3">
    <source>
        <dbReference type="ARBA" id="ARBA00022568"/>
    </source>
</evidence>
<feature type="transmembrane region" description="Helical" evidence="16">
    <location>
        <begin position="259"/>
        <end position="278"/>
    </location>
</feature>
<keyword evidence="9" id="KW-0851">Voltage-gated channel</keyword>
<proteinExistence type="predicted"/>
<dbReference type="Pfam" id="PF00520">
    <property type="entry name" value="Ion_trans"/>
    <property type="match status" value="2"/>
</dbReference>
<dbReference type="FunFam" id="1.20.120.350:FF:000015">
    <property type="entry name" value="Voltage-dependent N-type calcium channel subunit alpha"/>
    <property type="match status" value="1"/>
</dbReference>
<reference evidence="20" key="1">
    <citation type="submission" date="2024-04" db="EMBL/GenBank/DDBJ databases">
        <title>Salinicola lusitanus LLJ914,a marine bacterium isolated from the Okinawa Trough.</title>
        <authorList>
            <person name="Li J."/>
        </authorList>
    </citation>
    <scope>NUCLEOTIDE SEQUENCE [LARGE SCALE GENOMIC DNA]</scope>
</reference>
<evidence type="ECO:0000256" key="17">
    <source>
        <dbReference type="SAM" id="SignalP"/>
    </source>
</evidence>
<dbReference type="GO" id="GO:0008331">
    <property type="term" value="F:high voltage-gated calcium channel activity"/>
    <property type="evidence" value="ECO:0007669"/>
    <property type="project" value="TreeGrafter"/>
</dbReference>
<feature type="transmembrane region" description="Helical" evidence="16">
    <location>
        <begin position="384"/>
        <end position="406"/>
    </location>
</feature>
<dbReference type="FunFam" id="1.10.287.70:FF:000025">
    <property type="entry name" value="Voltage-dependent R-type calcium channel subunit alpha"/>
    <property type="match status" value="1"/>
</dbReference>
<dbReference type="AlphaFoldDB" id="A0AAW0PXG2"/>
<dbReference type="FunFam" id="1.20.120.350:FF:000001">
    <property type="entry name" value="Voltage-dependent L-type calcium channel subunit alpha"/>
    <property type="match status" value="1"/>
</dbReference>
<feature type="coiled-coil region" evidence="14">
    <location>
        <begin position="480"/>
        <end position="510"/>
    </location>
</feature>
<keyword evidence="4" id="KW-0107">Calcium channel</keyword>
<feature type="transmembrane region" description="Helical" evidence="16">
    <location>
        <begin position="37"/>
        <end position="57"/>
    </location>
</feature>
<keyword evidence="12 16" id="KW-0472">Membrane</keyword>
<evidence type="ECO:0000259" key="18">
    <source>
        <dbReference type="Pfam" id="PF00520"/>
    </source>
</evidence>
<dbReference type="InterPro" id="IPR027359">
    <property type="entry name" value="Volt_channel_dom_sf"/>
</dbReference>
<evidence type="ECO:0000256" key="5">
    <source>
        <dbReference type="ARBA" id="ARBA00022692"/>
    </source>
</evidence>
<dbReference type="GO" id="GO:0046872">
    <property type="term" value="F:metal ion binding"/>
    <property type="evidence" value="ECO:0007669"/>
    <property type="project" value="UniProtKB-KW"/>
</dbReference>
<keyword evidence="10 16" id="KW-1133">Transmembrane helix</keyword>
<dbReference type="Gene3D" id="1.20.120.350">
    <property type="entry name" value="Voltage-gated potassium channels. Chain C"/>
    <property type="match status" value="2"/>
</dbReference>
<feature type="transmembrane region" description="Helical" evidence="16">
    <location>
        <begin position="69"/>
        <end position="87"/>
    </location>
</feature>
<dbReference type="GO" id="GO:0045202">
    <property type="term" value="C:synapse"/>
    <property type="evidence" value="ECO:0007669"/>
    <property type="project" value="GOC"/>
</dbReference>
<feature type="signal peptide" evidence="17">
    <location>
        <begin position="1"/>
        <end position="16"/>
    </location>
</feature>
<keyword evidence="14" id="KW-0175">Coiled coil</keyword>
<feature type="transmembrane region" description="Helical" evidence="16">
    <location>
        <begin position="462"/>
        <end position="484"/>
    </location>
</feature>
<evidence type="ECO:0000256" key="16">
    <source>
        <dbReference type="SAM" id="Phobius"/>
    </source>
</evidence>
<feature type="domain" description="Ion transport" evidence="18">
    <location>
        <begin position="1"/>
        <end position="213"/>
    </location>
</feature>
<evidence type="ECO:0000313" key="19">
    <source>
        <dbReference type="EMBL" id="KAK7933261.1"/>
    </source>
</evidence>
<evidence type="ECO:0000256" key="6">
    <source>
        <dbReference type="ARBA" id="ARBA00022723"/>
    </source>
</evidence>
<dbReference type="GO" id="GO:0005891">
    <property type="term" value="C:voltage-gated calcium channel complex"/>
    <property type="evidence" value="ECO:0007669"/>
    <property type="project" value="TreeGrafter"/>
</dbReference>
<comment type="subcellular location">
    <subcellularLocation>
        <location evidence="1">Membrane</location>
        <topology evidence="1">Multi-pass membrane protein</topology>
    </subcellularLocation>
</comment>
<dbReference type="GO" id="GO:0043025">
    <property type="term" value="C:neuronal cell body"/>
    <property type="evidence" value="ECO:0007669"/>
    <property type="project" value="TreeGrafter"/>
</dbReference>
<evidence type="ECO:0000256" key="14">
    <source>
        <dbReference type="SAM" id="Coils"/>
    </source>
</evidence>
<evidence type="ECO:0000256" key="9">
    <source>
        <dbReference type="ARBA" id="ARBA00022882"/>
    </source>
</evidence>
<keyword evidence="17" id="KW-0732">Signal</keyword>
<feature type="chain" id="PRO_5044001837" description="Ion transport domain-containing protein" evidence="17">
    <location>
        <begin position="17"/>
        <end position="631"/>
    </location>
</feature>
<dbReference type="GO" id="GO:0098703">
    <property type="term" value="P:calcium ion import across plasma membrane"/>
    <property type="evidence" value="ECO:0007669"/>
    <property type="project" value="TreeGrafter"/>
</dbReference>
<evidence type="ECO:0000256" key="8">
    <source>
        <dbReference type="ARBA" id="ARBA00022837"/>
    </source>
</evidence>
<keyword evidence="8" id="KW-0106">Calcium</keyword>
<evidence type="ECO:0000256" key="15">
    <source>
        <dbReference type="SAM" id="MobiDB-lite"/>
    </source>
</evidence>
<evidence type="ECO:0000256" key="7">
    <source>
        <dbReference type="ARBA" id="ARBA00022737"/>
    </source>
</evidence>
<dbReference type="InterPro" id="IPR050599">
    <property type="entry name" value="VDCC_alpha-1_subunit"/>
</dbReference>
<keyword evidence="5 16" id="KW-0812">Transmembrane</keyword>
<evidence type="ECO:0000256" key="10">
    <source>
        <dbReference type="ARBA" id="ARBA00022989"/>
    </source>
</evidence>
<organism evidence="19 20">
    <name type="scientific">Mugilogobius chulae</name>
    <name type="common">yellowstripe goby</name>
    <dbReference type="NCBI Taxonomy" id="88201"/>
    <lineage>
        <taxon>Eukaryota</taxon>
        <taxon>Metazoa</taxon>
        <taxon>Chordata</taxon>
        <taxon>Craniata</taxon>
        <taxon>Vertebrata</taxon>
        <taxon>Euteleostomi</taxon>
        <taxon>Actinopterygii</taxon>
        <taxon>Neopterygii</taxon>
        <taxon>Teleostei</taxon>
        <taxon>Neoteleostei</taxon>
        <taxon>Acanthomorphata</taxon>
        <taxon>Gobiaria</taxon>
        <taxon>Gobiiformes</taxon>
        <taxon>Gobioidei</taxon>
        <taxon>Gobiidae</taxon>
        <taxon>Gobionellinae</taxon>
        <taxon>Mugilogobius</taxon>
    </lineage>
</organism>
<sequence length="631" mass="71074">MILATIIANCIVLALEQHLPASDKTPMSERLDDTEPYFIGIFCFEAGIKIIALGFAFHKGSYLRNGWNVMDFVVVLTGILATVGADFDLRTLRAVRVLRPLKLVSGIPSESPGGSEVHMKAMVPLLQIGLLLFFAILMFAIIGLDFYMGKFHRTCFRIDTKEVMLAEEDKNAEEKSLDAAWYKKKASNSVLKRAKKSKNDLINAEEGEDHFTDISSVAPQGSPFARGSVKSKNESSSYFKRKEKRIRFTIRRLVKSQSFYWTVLCLVGLNTLCVAIVHYDQPEWLTYALYLAEFVFLGLFLAEMSMKMYGLGPQNYFHSSFNCFDFGVIIGSIFEVIWAAIKPGASFGISVLRALRLLRIFKVTKYWNSLRNLVVSLLNSMKSIISLLFLLFLFIVVFALLGMQLFGGQFNFEDETPTTNFDTFPAAILTVFQILTGEDWNAVMYHGIESQGGVHGGMFSSIYFIVLTLFGNYTLLNVFLAIAVDNLANAQELTKDEEEQEEAINKKLALQKAKEVKEVSPMSAANISITAKEQHKSLKTMSIWEQRANQMRRHNRASCEALYDELEPEDLPRLCPLRPDMKTHRDRPLVVEPRDGPILPDHMNATQNTPEEPKPGPSRPHVPSNPQTPQA</sequence>
<evidence type="ECO:0000256" key="2">
    <source>
        <dbReference type="ARBA" id="ARBA00022448"/>
    </source>
</evidence>
<dbReference type="Gene3D" id="1.10.287.70">
    <property type="match status" value="1"/>
</dbReference>
<protein>
    <recommendedName>
        <fullName evidence="18">Ion transport domain-containing protein</fullName>
    </recommendedName>
</protein>
<keyword evidence="3" id="KW-0109">Calcium transport</keyword>
<keyword evidence="7" id="KW-0677">Repeat</keyword>
<dbReference type="PANTHER" id="PTHR45628:SF35">
    <property type="entry name" value="VOLTAGE-DEPENDENT N-TYPE CALCIUM CHANNEL SUBUNIT ALPHA"/>
    <property type="match status" value="1"/>
</dbReference>
<keyword evidence="2" id="KW-0813">Transport</keyword>
<dbReference type="GO" id="GO:0007268">
    <property type="term" value="P:chemical synaptic transmission"/>
    <property type="evidence" value="ECO:0007669"/>
    <property type="project" value="TreeGrafter"/>
</dbReference>
<dbReference type="EMBL" id="JBBPFD010000003">
    <property type="protein sequence ID" value="KAK7933261.1"/>
    <property type="molecule type" value="Genomic_DNA"/>
</dbReference>
<keyword evidence="13" id="KW-0407">Ion channel</keyword>
<gene>
    <name evidence="19" type="ORF">WMY93_004157</name>
</gene>
<evidence type="ECO:0000256" key="12">
    <source>
        <dbReference type="ARBA" id="ARBA00023136"/>
    </source>
</evidence>
<evidence type="ECO:0000313" key="20">
    <source>
        <dbReference type="Proteomes" id="UP001460270"/>
    </source>
</evidence>
<keyword evidence="11" id="KW-0406">Ion transport</keyword>
<accession>A0AAW0PXG2</accession>
<comment type="caution">
    <text evidence="19">The sequence shown here is derived from an EMBL/GenBank/DDBJ whole genome shotgun (WGS) entry which is preliminary data.</text>
</comment>
<evidence type="ECO:0000256" key="1">
    <source>
        <dbReference type="ARBA" id="ARBA00004141"/>
    </source>
</evidence>
<dbReference type="Proteomes" id="UP001460270">
    <property type="component" value="Unassembled WGS sequence"/>
</dbReference>
<feature type="transmembrane region" description="Helical" evidence="16">
    <location>
        <begin position="125"/>
        <end position="147"/>
    </location>
</feature>
<dbReference type="SUPFAM" id="SSF81324">
    <property type="entry name" value="Voltage-gated potassium channels"/>
    <property type="match status" value="2"/>
</dbReference>
<dbReference type="PANTHER" id="PTHR45628">
    <property type="entry name" value="VOLTAGE-DEPENDENT CALCIUM CHANNEL TYPE A SUBUNIT ALPHA-1"/>
    <property type="match status" value="1"/>
</dbReference>